<reference evidence="3" key="1">
    <citation type="submission" date="2016-11" db="EMBL/GenBank/DDBJ databases">
        <authorList>
            <person name="Varghese N."/>
            <person name="Submissions S."/>
        </authorList>
    </citation>
    <scope>NUCLEOTIDE SEQUENCE [LARGE SCALE GENOMIC DNA]</scope>
    <source>
        <strain evidence="3">CGMCC 1.8995</strain>
    </source>
</reference>
<sequence length="237" mass="28008">MRLRLSLFLYVALLFNMQPSVAEPSDGVVDRVYHPYILPFERELEWRFMSRQNEDGNELLQRLAFGHALSETVIAKFYAVGSRDEQHDDFGLEGYEFELRWMMTEQGKYWADFGTLLEVEKYHNEKRWEVTTGLVMEKEIGQTSLTVNTLLVYEWGDVPDQELKTQLRVKYRYRWMPLLQPAVELYTGDDFVGIGPAFMGIKRFDSRRQLKWELGFIAAIDSVSKDHSLRFSLEYEF</sequence>
<evidence type="ECO:0000256" key="1">
    <source>
        <dbReference type="SAM" id="SignalP"/>
    </source>
</evidence>
<name>A0A1M5QX07_9ALTE</name>
<dbReference type="STRING" id="634436.SAMN05216361_3953"/>
<keyword evidence="3" id="KW-1185">Reference proteome</keyword>
<evidence type="ECO:0000313" key="3">
    <source>
        <dbReference type="Proteomes" id="UP000184520"/>
    </source>
</evidence>
<feature type="signal peptide" evidence="1">
    <location>
        <begin position="1"/>
        <end position="22"/>
    </location>
</feature>
<dbReference type="EMBL" id="FQWD01000007">
    <property type="protein sequence ID" value="SHH18632.1"/>
    <property type="molecule type" value="Genomic_DNA"/>
</dbReference>
<proteinExistence type="predicted"/>
<evidence type="ECO:0000313" key="2">
    <source>
        <dbReference type="EMBL" id="SHH18632.1"/>
    </source>
</evidence>
<organism evidence="2 3">
    <name type="scientific">Marisediminitalea aggregata</name>
    <dbReference type="NCBI Taxonomy" id="634436"/>
    <lineage>
        <taxon>Bacteria</taxon>
        <taxon>Pseudomonadati</taxon>
        <taxon>Pseudomonadota</taxon>
        <taxon>Gammaproteobacteria</taxon>
        <taxon>Alteromonadales</taxon>
        <taxon>Alteromonadaceae</taxon>
        <taxon>Marisediminitalea</taxon>
    </lineage>
</organism>
<feature type="chain" id="PRO_5013042145" description="Copper resistance protein B" evidence="1">
    <location>
        <begin position="23"/>
        <end position="237"/>
    </location>
</feature>
<dbReference type="AlphaFoldDB" id="A0A1M5QX07"/>
<evidence type="ECO:0008006" key="4">
    <source>
        <dbReference type="Google" id="ProtNLM"/>
    </source>
</evidence>
<gene>
    <name evidence="2" type="ORF">SAMN05216361_3953</name>
</gene>
<dbReference type="RefSeq" id="WP_073324903.1">
    <property type="nucleotide sequence ID" value="NZ_FQWD01000007.1"/>
</dbReference>
<dbReference type="Proteomes" id="UP000184520">
    <property type="component" value="Unassembled WGS sequence"/>
</dbReference>
<accession>A0A1M5QX07</accession>
<keyword evidence="1" id="KW-0732">Signal</keyword>
<dbReference type="OrthoDB" id="6696169at2"/>
<protein>
    <recommendedName>
        <fullName evidence="4">Copper resistance protein B</fullName>
    </recommendedName>
</protein>